<dbReference type="EMBL" id="OX596100">
    <property type="protein sequence ID" value="CAI9696620.1"/>
    <property type="molecule type" value="Genomic_DNA"/>
</dbReference>
<evidence type="ECO:0000313" key="1">
    <source>
        <dbReference type="EMBL" id="CAI9696620.1"/>
    </source>
</evidence>
<name>A0ACB0E7U6_RANTA</name>
<accession>A0ACB0E7U6</accession>
<evidence type="ECO:0000313" key="2">
    <source>
        <dbReference type="Proteomes" id="UP001162501"/>
    </source>
</evidence>
<gene>
    <name evidence="1" type="ORF">MRATA1EN3_LOCUS7833</name>
</gene>
<organism evidence="1 2">
    <name type="scientific">Rangifer tarandus platyrhynchus</name>
    <name type="common">Svalbard reindeer</name>
    <dbReference type="NCBI Taxonomy" id="3082113"/>
    <lineage>
        <taxon>Eukaryota</taxon>
        <taxon>Metazoa</taxon>
        <taxon>Chordata</taxon>
        <taxon>Craniata</taxon>
        <taxon>Vertebrata</taxon>
        <taxon>Euteleostomi</taxon>
        <taxon>Mammalia</taxon>
        <taxon>Eutheria</taxon>
        <taxon>Laurasiatheria</taxon>
        <taxon>Artiodactyla</taxon>
        <taxon>Ruminantia</taxon>
        <taxon>Pecora</taxon>
        <taxon>Cervidae</taxon>
        <taxon>Odocoileinae</taxon>
        <taxon>Rangifer</taxon>
    </lineage>
</organism>
<proteinExistence type="predicted"/>
<dbReference type="Proteomes" id="UP001162501">
    <property type="component" value="Chromosome 16"/>
</dbReference>
<protein>
    <submittedName>
        <fullName evidence="1">Uncharacterized protein</fullName>
    </submittedName>
</protein>
<reference evidence="1" key="1">
    <citation type="submission" date="2023-05" db="EMBL/GenBank/DDBJ databases">
        <authorList>
            <consortium name="ELIXIR-Norway"/>
        </authorList>
    </citation>
    <scope>NUCLEOTIDE SEQUENCE</scope>
</reference>
<sequence length="114" mass="12513">MVGSPRVAARQIYTSKSGHIIGKKIFNISSKQPGASQSDKNQDCSRAFGALLSLRTVTFYLDNSDPATSLKMAYGISMKTGLSKSFKEFISLLNYTVIKPIFSHGLDEMLEMQA</sequence>